<dbReference type="PANTHER" id="PTHR43214">
    <property type="entry name" value="TWO-COMPONENT RESPONSE REGULATOR"/>
    <property type="match status" value="1"/>
</dbReference>
<feature type="domain" description="HTH luxR-type" evidence="4">
    <location>
        <begin position="148"/>
        <end position="213"/>
    </location>
</feature>
<reference evidence="7" key="1">
    <citation type="journal article" date="2019" name="Int. J. Syst. Evol. Microbiol.">
        <title>The Global Catalogue of Microorganisms (GCM) 10K type strain sequencing project: providing services to taxonomists for standard genome sequencing and annotation.</title>
        <authorList>
            <consortium name="The Broad Institute Genomics Platform"/>
            <consortium name="The Broad Institute Genome Sequencing Center for Infectious Disease"/>
            <person name="Wu L."/>
            <person name="Ma J."/>
        </authorList>
    </citation>
    <scope>NUCLEOTIDE SEQUENCE [LARGE SCALE GENOMIC DNA]</scope>
    <source>
        <strain evidence="7">KCTC 52232</strain>
    </source>
</reference>
<keyword evidence="7" id="KW-1185">Reference proteome</keyword>
<protein>
    <submittedName>
        <fullName evidence="6">Response regulator</fullName>
    </submittedName>
</protein>
<proteinExistence type="predicted"/>
<dbReference type="Gene3D" id="3.40.50.2300">
    <property type="match status" value="1"/>
</dbReference>
<dbReference type="Proteomes" id="UP001597601">
    <property type="component" value="Unassembled WGS sequence"/>
</dbReference>
<dbReference type="InterPro" id="IPR016032">
    <property type="entry name" value="Sig_transdc_resp-reg_C-effctor"/>
</dbReference>
<dbReference type="InterPro" id="IPR001789">
    <property type="entry name" value="Sig_transdc_resp-reg_receiver"/>
</dbReference>
<dbReference type="EMBL" id="JBHUON010000016">
    <property type="protein sequence ID" value="MFD2865712.1"/>
    <property type="molecule type" value="Genomic_DNA"/>
</dbReference>
<sequence length="216" mass="23988">MINIILAEDHHIVRDGLRLLFQGEAEFNIVAEAKNGAEVLELLINGLQADVLITDINMPLLGGIELTDAIQEQYPALKTIILSALDNEKYVIKSFKAGASGYILKSVTAEELKFAVKHVFNGNQYICSEIASRFLSRLIMMPEPGKMHDLEDVAFSDRDIEVLSLLAAGMTNQEIADRLFASKRTIEGYRENMITRTGMRNTVALIHFAVSHGIIN</sequence>
<evidence type="ECO:0000313" key="6">
    <source>
        <dbReference type="EMBL" id="MFD2865712.1"/>
    </source>
</evidence>
<dbReference type="Pfam" id="PF00072">
    <property type="entry name" value="Response_reg"/>
    <property type="match status" value="1"/>
</dbReference>
<evidence type="ECO:0000259" key="5">
    <source>
        <dbReference type="PROSITE" id="PS50110"/>
    </source>
</evidence>
<evidence type="ECO:0000256" key="1">
    <source>
        <dbReference type="ARBA" id="ARBA00022553"/>
    </source>
</evidence>
<feature type="domain" description="Response regulatory" evidence="5">
    <location>
        <begin position="3"/>
        <end position="120"/>
    </location>
</feature>
<dbReference type="PROSITE" id="PS50043">
    <property type="entry name" value="HTH_LUXR_2"/>
    <property type="match status" value="1"/>
</dbReference>
<evidence type="ECO:0000256" key="3">
    <source>
        <dbReference type="PROSITE-ProRule" id="PRU00169"/>
    </source>
</evidence>
<accession>A0ABW5XTJ4</accession>
<keyword evidence="2" id="KW-0238">DNA-binding</keyword>
<gene>
    <name evidence="6" type="ORF">ACFSYC_13515</name>
</gene>
<feature type="modified residue" description="4-aspartylphosphate" evidence="3">
    <location>
        <position position="55"/>
    </location>
</feature>
<dbReference type="PROSITE" id="PS50110">
    <property type="entry name" value="RESPONSE_REGULATORY"/>
    <property type="match status" value="1"/>
</dbReference>
<dbReference type="Pfam" id="PF00196">
    <property type="entry name" value="GerE"/>
    <property type="match status" value="1"/>
</dbReference>
<dbReference type="RefSeq" id="WP_377128542.1">
    <property type="nucleotide sequence ID" value="NZ_JBHUHN010000001.1"/>
</dbReference>
<evidence type="ECO:0000256" key="2">
    <source>
        <dbReference type="ARBA" id="ARBA00023125"/>
    </source>
</evidence>
<dbReference type="CDD" id="cd06170">
    <property type="entry name" value="LuxR_C_like"/>
    <property type="match status" value="1"/>
</dbReference>
<organism evidence="6 7">
    <name type="scientific">Mucilaginibacter antarcticus</name>
    <dbReference type="NCBI Taxonomy" id="1855725"/>
    <lineage>
        <taxon>Bacteria</taxon>
        <taxon>Pseudomonadati</taxon>
        <taxon>Bacteroidota</taxon>
        <taxon>Sphingobacteriia</taxon>
        <taxon>Sphingobacteriales</taxon>
        <taxon>Sphingobacteriaceae</taxon>
        <taxon>Mucilaginibacter</taxon>
    </lineage>
</organism>
<dbReference type="PANTHER" id="PTHR43214:SF43">
    <property type="entry name" value="TWO-COMPONENT RESPONSE REGULATOR"/>
    <property type="match status" value="1"/>
</dbReference>
<evidence type="ECO:0000259" key="4">
    <source>
        <dbReference type="PROSITE" id="PS50043"/>
    </source>
</evidence>
<dbReference type="InterPro" id="IPR039420">
    <property type="entry name" value="WalR-like"/>
</dbReference>
<dbReference type="InterPro" id="IPR058245">
    <property type="entry name" value="NreC/VraR/RcsB-like_REC"/>
</dbReference>
<dbReference type="SMART" id="SM00421">
    <property type="entry name" value="HTH_LUXR"/>
    <property type="match status" value="1"/>
</dbReference>
<dbReference type="CDD" id="cd17535">
    <property type="entry name" value="REC_NarL-like"/>
    <property type="match status" value="1"/>
</dbReference>
<evidence type="ECO:0000313" key="7">
    <source>
        <dbReference type="Proteomes" id="UP001597601"/>
    </source>
</evidence>
<dbReference type="SUPFAM" id="SSF46894">
    <property type="entry name" value="C-terminal effector domain of the bipartite response regulators"/>
    <property type="match status" value="1"/>
</dbReference>
<comment type="caution">
    <text evidence="6">The sequence shown here is derived from an EMBL/GenBank/DDBJ whole genome shotgun (WGS) entry which is preliminary data.</text>
</comment>
<dbReference type="InterPro" id="IPR011006">
    <property type="entry name" value="CheY-like_superfamily"/>
</dbReference>
<dbReference type="SMART" id="SM00448">
    <property type="entry name" value="REC"/>
    <property type="match status" value="1"/>
</dbReference>
<dbReference type="PRINTS" id="PR00038">
    <property type="entry name" value="HTHLUXR"/>
</dbReference>
<keyword evidence="1 3" id="KW-0597">Phosphoprotein</keyword>
<dbReference type="InterPro" id="IPR000792">
    <property type="entry name" value="Tscrpt_reg_LuxR_C"/>
</dbReference>
<name>A0ABW5XTJ4_9SPHI</name>
<dbReference type="SUPFAM" id="SSF52172">
    <property type="entry name" value="CheY-like"/>
    <property type="match status" value="1"/>
</dbReference>